<accession>A0A6J6JB63</accession>
<dbReference type="GO" id="GO:0005524">
    <property type="term" value="F:ATP binding"/>
    <property type="evidence" value="ECO:0007669"/>
    <property type="project" value="UniProtKB-KW"/>
</dbReference>
<proteinExistence type="predicted"/>
<dbReference type="InterPro" id="IPR005654">
    <property type="entry name" value="ATPase_AFG1-like"/>
</dbReference>
<gene>
    <name evidence="3" type="ORF">UFOPK2001_00730</name>
</gene>
<dbReference type="SUPFAM" id="SSF52540">
    <property type="entry name" value="P-loop containing nucleoside triphosphate hydrolases"/>
    <property type="match status" value="1"/>
</dbReference>
<dbReference type="PANTHER" id="PTHR12169">
    <property type="entry name" value="ATPASE N2B"/>
    <property type="match status" value="1"/>
</dbReference>
<name>A0A6J6JB63_9ZZZZ</name>
<dbReference type="InterPro" id="IPR027417">
    <property type="entry name" value="P-loop_NTPase"/>
</dbReference>
<dbReference type="Gene3D" id="3.40.50.300">
    <property type="entry name" value="P-loop containing nucleotide triphosphate hydrolases"/>
    <property type="match status" value="1"/>
</dbReference>
<sequence length="338" mass="37467">MATFSNNYDSLSSRTPSVSTTELLQELVPPREFAEASFKNYIPHSEYESQTVAHAQAKLFATGKPLGKGLFAKKEPVPAGIYLDGGFGVGKTHLLAAIWHEFKGKKVFGSFIAYTGLIGALTFAEAVKALSKYDLVCIDEFELDDPGDTMMMSRLLNELEKHGVRFAATSNTPPNALGEGRFAASDFAREIHGIADRFKIMRIDGEDHRHRPVNIAGRIDTFSDVDDWLAQGSVSNEKVLVDDFDTLLKHLSTIHPSRYGRLLKSVDRIGFTGVHVLKDQVEALRFVAFIDRAYEAQVHLRAVEFALTEVFSPEYLSGGYRKKYLRAVSRIGALTDAS</sequence>
<dbReference type="AlphaFoldDB" id="A0A6J6JB63"/>
<dbReference type="Pfam" id="PF03969">
    <property type="entry name" value="AFG1_ATPase"/>
    <property type="match status" value="2"/>
</dbReference>
<dbReference type="EMBL" id="CAEZVN010000062">
    <property type="protein sequence ID" value="CAB4634272.1"/>
    <property type="molecule type" value="Genomic_DNA"/>
</dbReference>
<evidence type="ECO:0000313" key="3">
    <source>
        <dbReference type="EMBL" id="CAB4634272.1"/>
    </source>
</evidence>
<organism evidence="3">
    <name type="scientific">freshwater metagenome</name>
    <dbReference type="NCBI Taxonomy" id="449393"/>
    <lineage>
        <taxon>unclassified sequences</taxon>
        <taxon>metagenomes</taxon>
        <taxon>ecological metagenomes</taxon>
    </lineage>
</organism>
<keyword evidence="2" id="KW-0067">ATP-binding</keyword>
<evidence type="ECO:0000256" key="2">
    <source>
        <dbReference type="ARBA" id="ARBA00022840"/>
    </source>
</evidence>
<keyword evidence="1" id="KW-0547">Nucleotide-binding</keyword>
<dbReference type="PANTHER" id="PTHR12169:SF6">
    <property type="entry name" value="AFG1-LIKE ATPASE"/>
    <property type="match status" value="1"/>
</dbReference>
<dbReference type="GO" id="GO:0005737">
    <property type="term" value="C:cytoplasm"/>
    <property type="evidence" value="ECO:0007669"/>
    <property type="project" value="TreeGrafter"/>
</dbReference>
<protein>
    <submittedName>
        <fullName evidence="3">Unannotated protein</fullName>
    </submittedName>
</protein>
<dbReference type="GO" id="GO:0016887">
    <property type="term" value="F:ATP hydrolysis activity"/>
    <property type="evidence" value="ECO:0007669"/>
    <property type="project" value="InterPro"/>
</dbReference>
<evidence type="ECO:0000256" key="1">
    <source>
        <dbReference type="ARBA" id="ARBA00022741"/>
    </source>
</evidence>
<reference evidence="3" key="1">
    <citation type="submission" date="2020-05" db="EMBL/GenBank/DDBJ databases">
        <authorList>
            <person name="Chiriac C."/>
            <person name="Salcher M."/>
            <person name="Ghai R."/>
            <person name="Kavagutti S V."/>
        </authorList>
    </citation>
    <scope>NUCLEOTIDE SEQUENCE</scope>
</reference>
<dbReference type="NCBIfam" id="NF040713">
    <property type="entry name" value="ZapE"/>
    <property type="match status" value="1"/>
</dbReference>